<organism evidence="3 4">
    <name type="scientific">Georgenia halophila</name>
    <dbReference type="NCBI Taxonomy" id="620889"/>
    <lineage>
        <taxon>Bacteria</taxon>
        <taxon>Bacillati</taxon>
        <taxon>Actinomycetota</taxon>
        <taxon>Actinomycetes</taxon>
        <taxon>Micrococcales</taxon>
        <taxon>Bogoriellaceae</taxon>
        <taxon>Georgenia</taxon>
    </lineage>
</organism>
<gene>
    <name evidence="3" type="ORF">GCM10023169_25550</name>
</gene>
<sequence>MSDVTDTHPTLSRPESFVVQEQPWGRLVWMVSGEIGNSEVLTVGRCYIEPGQANPRHYHPNCDEVLYVLRGTIEHTVGDDVFAMRAGDVVSIPQGSLHNARNVGDDVAEFVITFDTADRQAVGE</sequence>
<dbReference type="InterPro" id="IPR006045">
    <property type="entry name" value="Cupin_1"/>
</dbReference>
<dbReference type="PANTHER" id="PTHR35848">
    <property type="entry name" value="OXALATE-BINDING PROTEIN"/>
    <property type="match status" value="1"/>
</dbReference>
<dbReference type="SMART" id="SM00835">
    <property type="entry name" value="Cupin_1"/>
    <property type="match status" value="1"/>
</dbReference>
<accession>A0ABP8LCG7</accession>
<name>A0ABP8LCG7_9MICO</name>
<dbReference type="Pfam" id="PF07883">
    <property type="entry name" value="Cupin_2"/>
    <property type="match status" value="1"/>
</dbReference>
<dbReference type="RefSeq" id="WP_345216643.1">
    <property type="nucleotide sequence ID" value="NZ_BAABGN010000011.1"/>
</dbReference>
<feature type="domain" description="Cupin type-1" evidence="2">
    <location>
        <begin position="15"/>
        <end position="123"/>
    </location>
</feature>
<dbReference type="Proteomes" id="UP001500622">
    <property type="component" value="Unassembled WGS sequence"/>
</dbReference>
<dbReference type="InterPro" id="IPR014710">
    <property type="entry name" value="RmlC-like_jellyroll"/>
</dbReference>
<evidence type="ECO:0000256" key="1">
    <source>
        <dbReference type="ARBA" id="ARBA00022723"/>
    </source>
</evidence>
<comment type="caution">
    <text evidence="3">The sequence shown here is derived from an EMBL/GenBank/DDBJ whole genome shotgun (WGS) entry which is preliminary data.</text>
</comment>
<dbReference type="SUPFAM" id="SSF51182">
    <property type="entry name" value="RmlC-like cupins"/>
    <property type="match status" value="1"/>
</dbReference>
<evidence type="ECO:0000259" key="2">
    <source>
        <dbReference type="SMART" id="SM00835"/>
    </source>
</evidence>
<proteinExistence type="predicted"/>
<dbReference type="EMBL" id="BAABGN010000011">
    <property type="protein sequence ID" value="GAA4426598.1"/>
    <property type="molecule type" value="Genomic_DNA"/>
</dbReference>
<dbReference type="Gene3D" id="2.60.120.10">
    <property type="entry name" value="Jelly Rolls"/>
    <property type="match status" value="1"/>
</dbReference>
<evidence type="ECO:0000313" key="4">
    <source>
        <dbReference type="Proteomes" id="UP001500622"/>
    </source>
</evidence>
<keyword evidence="4" id="KW-1185">Reference proteome</keyword>
<reference evidence="4" key="1">
    <citation type="journal article" date="2019" name="Int. J. Syst. Evol. Microbiol.">
        <title>The Global Catalogue of Microorganisms (GCM) 10K type strain sequencing project: providing services to taxonomists for standard genome sequencing and annotation.</title>
        <authorList>
            <consortium name="The Broad Institute Genomics Platform"/>
            <consortium name="The Broad Institute Genome Sequencing Center for Infectious Disease"/>
            <person name="Wu L."/>
            <person name="Ma J."/>
        </authorList>
    </citation>
    <scope>NUCLEOTIDE SEQUENCE [LARGE SCALE GENOMIC DNA]</scope>
    <source>
        <strain evidence="4">JCM 17810</strain>
    </source>
</reference>
<dbReference type="InterPro" id="IPR011051">
    <property type="entry name" value="RmlC_Cupin_sf"/>
</dbReference>
<keyword evidence="1" id="KW-0479">Metal-binding</keyword>
<dbReference type="InterPro" id="IPR051610">
    <property type="entry name" value="GPI/OXD"/>
</dbReference>
<evidence type="ECO:0000313" key="3">
    <source>
        <dbReference type="EMBL" id="GAA4426598.1"/>
    </source>
</evidence>
<dbReference type="InterPro" id="IPR013096">
    <property type="entry name" value="Cupin_2"/>
</dbReference>
<protein>
    <recommendedName>
        <fullName evidence="2">Cupin type-1 domain-containing protein</fullName>
    </recommendedName>
</protein>